<dbReference type="InterPro" id="IPR046358">
    <property type="entry name" value="Flagellin_C"/>
</dbReference>
<dbReference type="GO" id="GO:0071973">
    <property type="term" value="P:bacterial-type flagellum-dependent cell motility"/>
    <property type="evidence" value="ECO:0007669"/>
    <property type="project" value="InterPro"/>
</dbReference>
<feature type="domain" description="Flagellin C-terminal" evidence="5">
    <location>
        <begin position="212"/>
        <end position="294"/>
    </location>
</feature>
<name>A0A7T6Z746_9BACI</name>
<gene>
    <name evidence="6" type="primary">flgL</name>
    <name evidence="6" type="ORF">HUG15_21545</name>
</gene>
<evidence type="ECO:0000256" key="2">
    <source>
        <dbReference type="ARBA" id="ARBA00005709"/>
    </source>
</evidence>
<evidence type="ECO:0000256" key="1">
    <source>
        <dbReference type="ARBA" id="ARBA00004365"/>
    </source>
</evidence>
<keyword evidence="7" id="KW-1185">Reference proteome</keyword>
<evidence type="ECO:0000259" key="5">
    <source>
        <dbReference type="Pfam" id="PF00700"/>
    </source>
</evidence>
<dbReference type="RefSeq" id="WP_200125698.1">
    <property type="nucleotide sequence ID" value="NZ_CP054705.1"/>
</dbReference>
<dbReference type="GO" id="GO:0009424">
    <property type="term" value="C:bacterial-type flagellum hook"/>
    <property type="evidence" value="ECO:0007669"/>
    <property type="project" value="InterPro"/>
</dbReference>
<dbReference type="PANTHER" id="PTHR42792:SF1">
    <property type="entry name" value="FLAGELLAR HOOK-ASSOCIATED PROTEIN 3"/>
    <property type="match status" value="1"/>
</dbReference>
<accession>A0A7T6Z746</accession>
<comment type="similarity">
    <text evidence="2">Belongs to the bacterial flagellin family.</text>
</comment>
<dbReference type="AlphaFoldDB" id="A0A7T6Z746"/>
<protein>
    <submittedName>
        <fullName evidence="6">Flagellar hook-associated protein FlgL</fullName>
    </submittedName>
</protein>
<feature type="domain" description="Flagellin N-terminal" evidence="4">
    <location>
        <begin position="5"/>
        <end position="140"/>
    </location>
</feature>
<comment type="subcellular location">
    <subcellularLocation>
        <location evidence="1">Bacterial flagellum</location>
    </subcellularLocation>
</comment>
<dbReference type="InterPro" id="IPR013384">
    <property type="entry name" value="Flagell_FlgL"/>
</dbReference>
<sequence length="295" mass="32930">MRVTQSMISSQTLINIQKNNGKLANLQEQLSTGKKINHPSQDPVVATSSMRHRTELRGIEQYERNVSEAKSWMESTDSSLDTVNQAMQRMREITLQASNDTYDETQRQAIAEEVGQLISHIEDLANTQVNNKYIFNGTDTANPPVDLAEGNFPDPDTGTGEVTLELMDGVEVPINVSADQVFHEEMFTDLQELESKLEDPDTSDETFDAFLSTIDGHLDEVLRVEAELGARVNRVEMIEGRLGDQNEIATRIMSDNEDADFAEVIMDLVTQESLHQAALSAGARIIQPSLMDFLR</sequence>
<evidence type="ECO:0000259" key="4">
    <source>
        <dbReference type="Pfam" id="PF00669"/>
    </source>
</evidence>
<proteinExistence type="inferred from homology"/>
<dbReference type="InterPro" id="IPR001492">
    <property type="entry name" value="Flagellin"/>
</dbReference>
<evidence type="ECO:0000313" key="7">
    <source>
        <dbReference type="Proteomes" id="UP000595823"/>
    </source>
</evidence>
<keyword evidence="6" id="KW-0282">Flagellum</keyword>
<keyword evidence="6" id="KW-0969">Cilium</keyword>
<dbReference type="Proteomes" id="UP000595823">
    <property type="component" value="Chromosome"/>
</dbReference>
<dbReference type="SUPFAM" id="SSF64518">
    <property type="entry name" value="Phase 1 flagellin"/>
    <property type="match status" value="1"/>
</dbReference>
<dbReference type="Gene3D" id="1.20.1330.10">
    <property type="entry name" value="f41 fragment of flagellin, N-terminal domain"/>
    <property type="match status" value="1"/>
</dbReference>
<dbReference type="Pfam" id="PF00700">
    <property type="entry name" value="Flagellin_C"/>
    <property type="match status" value="1"/>
</dbReference>
<dbReference type="PANTHER" id="PTHR42792">
    <property type="entry name" value="FLAGELLIN"/>
    <property type="match status" value="1"/>
</dbReference>
<dbReference type="Pfam" id="PF00669">
    <property type="entry name" value="Flagellin_N"/>
    <property type="match status" value="1"/>
</dbReference>
<reference evidence="6 7" key="1">
    <citation type="submission" date="2020-06" db="EMBL/GenBank/DDBJ databases">
        <title>Genomic analysis of Salicibibacter sp. NKC5-3.</title>
        <authorList>
            <person name="Oh Y.J."/>
        </authorList>
    </citation>
    <scope>NUCLEOTIDE SEQUENCE [LARGE SCALE GENOMIC DNA]</scope>
    <source>
        <strain evidence="6 7">NKC5-3</strain>
    </source>
</reference>
<evidence type="ECO:0000313" key="6">
    <source>
        <dbReference type="EMBL" id="QQK77907.1"/>
    </source>
</evidence>
<organism evidence="6 7">
    <name type="scientific">Salicibibacter cibarius</name>
    <dbReference type="NCBI Taxonomy" id="2743000"/>
    <lineage>
        <taxon>Bacteria</taxon>
        <taxon>Bacillati</taxon>
        <taxon>Bacillota</taxon>
        <taxon>Bacilli</taxon>
        <taxon>Bacillales</taxon>
        <taxon>Bacillaceae</taxon>
        <taxon>Salicibibacter</taxon>
    </lineage>
</organism>
<keyword evidence="6" id="KW-0966">Cell projection</keyword>
<dbReference type="NCBIfam" id="TIGR02550">
    <property type="entry name" value="flagell_flgL"/>
    <property type="match status" value="1"/>
</dbReference>
<evidence type="ECO:0000256" key="3">
    <source>
        <dbReference type="ARBA" id="ARBA00023143"/>
    </source>
</evidence>
<dbReference type="KEGG" id="scia:HUG15_21545"/>
<dbReference type="GO" id="GO:0005198">
    <property type="term" value="F:structural molecule activity"/>
    <property type="evidence" value="ECO:0007669"/>
    <property type="project" value="InterPro"/>
</dbReference>
<dbReference type="InterPro" id="IPR001029">
    <property type="entry name" value="Flagellin_N"/>
</dbReference>
<keyword evidence="3" id="KW-0975">Bacterial flagellum</keyword>
<dbReference type="EMBL" id="CP054705">
    <property type="protein sequence ID" value="QQK77907.1"/>
    <property type="molecule type" value="Genomic_DNA"/>
</dbReference>